<reference evidence="11 12" key="1">
    <citation type="submission" date="2024-03" db="EMBL/GenBank/DDBJ databases">
        <title>Genome-scale model development and genomic sequencing of the oleaginous clade Lipomyces.</title>
        <authorList>
            <consortium name="Lawrence Berkeley National Laboratory"/>
            <person name="Czajka J.J."/>
            <person name="Han Y."/>
            <person name="Kim J."/>
            <person name="Mondo S.J."/>
            <person name="Hofstad B.A."/>
            <person name="Robles A."/>
            <person name="Haridas S."/>
            <person name="Riley R."/>
            <person name="LaButti K."/>
            <person name="Pangilinan J."/>
            <person name="Andreopoulos W."/>
            <person name="Lipzen A."/>
            <person name="Yan J."/>
            <person name="Wang M."/>
            <person name="Ng V."/>
            <person name="Grigoriev I.V."/>
            <person name="Spatafora J.W."/>
            <person name="Magnuson J.K."/>
            <person name="Baker S.E."/>
            <person name="Pomraning K.R."/>
        </authorList>
    </citation>
    <scope>NUCLEOTIDE SEQUENCE [LARGE SCALE GENOMIC DNA]</scope>
    <source>
        <strain evidence="11 12">Phaff 52-87</strain>
    </source>
</reference>
<evidence type="ECO:0000256" key="3">
    <source>
        <dbReference type="ARBA" id="ARBA00022771"/>
    </source>
</evidence>
<dbReference type="EMBL" id="JBBJBU010000009">
    <property type="protein sequence ID" value="KAK7204210.1"/>
    <property type="molecule type" value="Genomic_DNA"/>
</dbReference>
<feature type="compositionally biased region" description="Basic and acidic residues" evidence="9">
    <location>
        <begin position="265"/>
        <end position="277"/>
    </location>
</feature>
<dbReference type="SUPFAM" id="SSF57716">
    <property type="entry name" value="Glucocorticoid receptor-like (DNA-binding domain)"/>
    <property type="match status" value="1"/>
</dbReference>
<feature type="region of interest" description="Disordered" evidence="9">
    <location>
        <begin position="372"/>
        <end position="491"/>
    </location>
</feature>
<feature type="compositionally biased region" description="Polar residues" evidence="9">
    <location>
        <begin position="916"/>
        <end position="934"/>
    </location>
</feature>
<dbReference type="InterPro" id="IPR000679">
    <property type="entry name" value="Znf_GATA"/>
</dbReference>
<dbReference type="GeneID" id="90035677"/>
<keyword evidence="7" id="KW-0539">Nucleus</keyword>
<feature type="compositionally biased region" description="Low complexity" evidence="9">
    <location>
        <begin position="646"/>
        <end position="679"/>
    </location>
</feature>
<dbReference type="InterPro" id="IPR013088">
    <property type="entry name" value="Znf_NHR/GATA"/>
</dbReference>
<feature type="compositionally biased region" description="Low complexity" evidence="9">
    <location>
        <begin position="308"/>
        <end position="317"/>
    </location>
</feature>
<keyword evidence="12" id="KW-1185">Reference proteome</keyword>
<organism evidence="11 12">
    <name type="scientific">Myxozyma melibiosi</name>
    <dbReference type="NCBI Taxonomy" id="54550"/>
    <lineage>
        <taxon>Eukaryota</taxon>
        <taxon>Fungi</taxon>
        <taxon>Dikarya</taxon>
        <taxon>Ascomycota</taxon>
        <taxon>Saccharomycotina</taxon>
        <taxon>Lipomycetes</taxon>
        <taxon>Lipomycetales</taxon>
        <taxon>Lipomycetaceae</taxon>
        <taxon>Myxozyma</taxon>
    </lineage>
</organism>
<dbReference type="RefSeq" id="XP_064767243.1">
    <property type="nucleotide sequence ID" value="XM_064910165.1"/>
</dbReference>
<feature type="compositionally biased region" description="Low complexity" evidence="9">
    <location>
        <begin position="875"/>
        <end position="892"/>
    </location>
</feature>
<dbReference type="InterPro" id="IPR039355">
    <property type="entry name" value="Transcription_factor_GATA"/>
</dbReference>
<keyword evidence="4" id="KW-0862">Zinc</keyword>
<dbReference type="PROSITE" id="PS00344">
    <property type="entry name" value="GATA_ZN_FINGER_1"/>
    <property type="match status" value="1"/>
</dbReference>
<evidence type="ECO:0000256" key="7">
    <source>
        <dbReference type="ARBA" id="ARBA00023242"/>
    </source>
</evidence>
<feature type="region of interest" description="Disordered" evidence="9">
    <location>
        <begin position="637"/>
        <end position="747"/>
    </location>
</feature>
<evidence type="ECO:0000256" key="8">
    <source>
        <dbReference type="PROSITE-ProRule" id="PRU00094"/>
    </source>
</evidence>
<feature type="compositionally biased region" description="Polar residues" evidence="9">
    <location>
        <begin position="158"/>
        <end position="173"/>
    </location>
</feature>
<evidence type="ECO:0000256" key="9">
    <source>
        <dbReference type="SAM" id="MobiDB-lite"/>
    </source>
</evidence>
<keyword evidence="3 8" id="KW-0863">Zinc-finger</keyword>
<evidence type="ECO:0000256" key="5">
    <source>
        <dbReference type="ARBA" id="ARBA00023015"/>
    </source>
</evidence>
<evidence type="ECO:0000256" key="4">
    <source>
        <dbReference type="ARBA" id="ARBA00022833"/>
    </source>
</evidence>
<protein>
    <recommendedName>
        <fullName evidence="10">GATA-type domain-containing protein</fullName>
    </recommendedName>
</protein>
<gene>
    <name evidence="11" type="ORF">BZA70DRAFT_206067</name>
</gene>
<keyword evidence="6" id="KW-0804">Transcription</keyword>
<feature type="region of interest" description="Disordered" evidence="9">
    <location>
        <begin position="150"/>
        <end position="175"/>
    </location>
</feature>
<dbReference type="SMART" id="SM00401">
    <property type="entry name" value="ZnF_GATA"/>
    <property type="match status" value="1"/>
</dbReference>
<sequence length="934" mass="97892">MFDDSLSPAAPSFDQADAFSARSPDESTTAPDSLASSHSTRLSMLSRSALFNLPTIGPVADDDFSKNPNANDPSASSIWRLYSKAKATLPYQERMENLSWRMMAMSLRKKNSISTNSSSFSHSPSSSLVSISSSLGSSSALASSSAAAPAGSASINARSPQSATRKSPSSTAVADSPLASEVGNAFIDEITYTPSSIVGSPSGLNVSPSAEAPYSNSVSHATSSAIPIRSGKSADALPIDSHASLGPGFDMKGEFDFDSMSYKSNMDDDRMGKKRPADFSPLMNTSEMNIDGEHNLAEYNLDDHESLSSSFNPSNPFTVSESFSSRAGRDEMGLSSSVNNHSFAFSPVQSPMTGSQSAFVNMYGSQSLASSVTSQGDFYSPPPSGPHSTVSTPHPMTETRESLFFDTITTREPAPNRRSMNFSTSRQNSTQSRPSLSQSFSFTGVHDGFPPGPTGQATPGVSSNNFNFNNSNSNNSNNSNGNGSNGLSFQHVDPSQVLTHDFNMEDDDALFGQQTPGAEFLDLPSDSDSMGMHISGSLSSTGDWMRHRGSVGGSDAPSPFNGMPSSLPTRTSQFPVMTPLQDPWGQSTTNVSNSVHDNQNRVSQDNFGRKQKIARTQSVTNTASLLQQNLARRIQSNPATPPEQFSPNSTGTNGSTTAGSGTSTAATSTGSISSTTSPNASGSASFTVVKANNSSSASSGNTNNSNSSGTNNNSTNNNSTNRTASAASPSTVDPKNPGVQPNGQPTVCTNCHTQTTPLWRRDPDGQPLCNACGLFLKLHGVVRPLSLKTDVIKKRNRGAATMPGTPGSQPSLSRSNSKKAVRKNSIVAATTSVNAGGANGDSPPVSTSGLTPIAPLTFNTKQESKSSTASPKNGSPAQQRSPSQQSVPSPNSNGQTKLSPPQQQQQQISSDDKKGISNSPATSGNQWEWLTMSL</sequence>
<dbReference type="Pfam" id="PF00320">
    <property type="entry name" value="GATA"/>
    <property type="match status" value="1"/>
</dbReference>
<comment type="caution">
    <text evidence="11">The sequence shown here is derived from an EMBL/GenBank/DDBJ whole genome shotgun (WGS) entry which is preliminary data.</text>
</comment>
<feature type="compositionally biased region" description="Low complexity" evidence="9">
    <location>
        <begin position="462"/>
        <end position="489"/>
    </location>
</feature>
<feature type="compositionally biased region" description="Polar residues" evidence="9">
    <location>
        <begin position="857"/>
        <end position="873"/>
    </location>
</feature>
<evidence type="ECO:0000256" key="1">
    <source>
        <dbReference type="ARBA" id="ARBA00004123"/>
    </source>
</evidence>
<feature type="compositionally biased region" description="Polar residues" evidence="9">
    <location>
        <begin position="806"/>
        <end position="815"/>
    </location>
</feature>
<evidence type="ECO:0000313" key="11">
    <source>
        <dbReference type="EMBL" id="KAK7204210.1"/>
    </source>
</evidence>
<feature type="compositionally biased region" description="Polar residues" evidence="9">
    <location>
        <begin position="585"/>
        <end position="606"/>
    </location>
</feature>
<dbReference type="Proteomes" id="UP001498771">
    <property type="component" value="Unassembled WGS sequence"/>
</dbReference>
<evidence type="ECO:0000256" key="2">
    <source>
        <dbReference type="ARBA" id="ARBA00022723"/>
    </source>
</evidence>
<dbReference type="PRINTS" id="PR00619">
    <property type="entry name" value="GATAZNFINGER"/>
</dbReference>
<proteinExistence type="predicted"/>
<dbReference type="PANTHER" id="PTHR10071:SF281">
    <property type="entry name" value="BOX A-BINDING FACTOR-RELATED"/>
    <property type="match status" value="1"/>
</dbReference>
<evidence type="ECO:0000313" key="12">
    <source>
        <dbReference type="Proteomes" id="UP001498771"/>
    </source>
</evidence>
<feature type="region of interest" description="Disordered" evidence="9">
    <location>
        <begin position="264"/>
        <end position="287"/>
    </location>
</feature>
<dbReference type="PROSITE" id="PS50114">
    <property type="entry name" value="GATA_ZN_FINGER_2"/>
    <property type="match status" value="1"/>
</dbReference>
<dbReference type="Gene3D" id="3.30.50.10">
    <property type="entry name" value="Erythroid Transcription Factor GATA-1, subunit A"/>
    <property type="match status" value="1"/>
</dbReference>
<feature type="region of interest" description="Disordered" evidence="9">
    <location>
        <begin position="585"/>
        <end position="611"/>
    </location>
</feature>
<feature type="compositionally biased region" description="Polar residues" evidence="9">
    <location>
        <begin position="418"/>
        <end position="442"/>
    </location>
</feature>
<evidence type="ECO:0000256" key="6">
    <source>
        <dbReference type="ARBA" id="ARBA00023163"/>
    </source>
</evidence>
<feature type="region of interest" description="Disordered" evidence="9">
    <location>
        <begin position="305"/>
        <end position="334"/>
    </location>
</feature>
<keyword evidence="5" id="KW-0805">Transcription regulation</keyword>
<dbReference type="PANTHER" id="PTHR10071">
    <property type="entry name" value="TRANSCRIPTION FACTOR GATA FAMILY MEMBER"/>
    <property type="match status" value="1"/>
</dbReference>
<dbReference type="CDD" id="cd00202">
    <property type="entry name" value="ZnF_GATA"/>
    <property type="match status" value="1"/>
</dbReference>
<feature type="region of interest" description="Disordered" evidence="9">
    <location>
        <begin position="795"/>
        <end position="934"/>
    </location>
</feature>
<comment type="subcellular location">
    <subcellularLocation>
        <location evidence="1">Nucleus</location>
    </subcellularLocation>
</comment>
<dbReference type="Pfam" id="PF08550">
    <property type="entry name" value="GATA_AreA"/>
    <property type="match status" value="1"/>
</dbReference>
<evidence type="ECO:0000259" key="10">
    <source>
        <dbReference type="PROSITE" id="PS50114"/>
    </source>
</evidence>
<feature type="compositionally biased region" description="Low complexity" evidence="9">
    <location>
        <begin position="691"/>
        <end position="731"/>
    </location>
</feature>
<feature type="compositionally biased region" description="Polar residues" evidence="9">
    <location>
        <begin position="26"/>
        <end position="38"/>
    </location>
</feature>
<accession>A0ABR1F2Y9</accession>
<name>A0ABR1F2Y9_9ASCO</name>
<dbReference type="InterPro" id="IPR013860">
    <property type="entry name" value="AreA_GATA"/>
</dbReference>
<feature type="domain" description="GATA-type" evidence="10">
    <location>
        <begin position="742"/>
        <end position="795"/>
    </location>
</feature>
<feature type="region of interest" description="Disordered" evidence="9">
    <location>
        <begin position="1"/>
        <end position="38"/>
    </location>
</feature>
<keyword evidence="2" id="KW-0479">Metal-binding</keyword>